<name>A0ABU7LUV5_9PROT</name>
<sequence>MILNWVVTAPASWREYLLEGNPSGLSEAQKATADAFIAQLEASQVIEAGEPYEIVSRGAGEADTQMTIPPTPPETKVCDYMLRFDPKRYAWPDGARRY</sequence>
<proteinExistence type="predicted"/>
<accession>A0ABU7LUV5</accession>
<organism evidence="1 2">
    <name type="scientific">Hyphobacterium lacteum</name>
    <dbReference type="NCBI Taxonomy" id="3116575"/>
    <lineage>
        <taxon>Bacteria</taxon>
        <taxon>Pseudomonadati</taxon>
        <taxon>Pseudomonadota</taxon>
        <taxon>Alphaproteobacteria</taxon>
        <taxon>Maricaulales</taxon>
        <taxon>Maricaulaceae</taxon>
        <taxon>Hyphobacterium</taxon>
    </lineage>
</organism>
<keyword evidence="2" id="KW-1185">Reference proteome</keyword>
<reference evidence="1 2" key="1">
    <citation type="submission" date="2024-01" db="EMBL/GenBank/DDBJ databases">
        <title>Hyphobacterium bacterium isolated from marine sediment.</title>
        <authorList>
            <person name="Zhao S."/>
        </authorList>
    </citation>
    <scope>NUCLEOTIDE SEQUENCE [LARGE SCALE GENOMIC DNA]</scope>
    <source>
        <strain evidence="2">HN65</strain>
    </source>
</reference>
<dbReference type="Proteomes" id="UP001354971">
    <property type="component" value="Unassembled WGS sequence"/>
</dbReference>
<evidence type="ECO:0000313" key="2">
    <source>
        <dbReference type="Proteomes" id="UP001354971"/>
    </source>
</evidence>
<protein>
    <submittedName>
        <fullName evidence="1">Uncharacterized protein</fullName>
    </submittedName>
</protein>
<dbReference type="RefSeq" id="WP_330199778.1">
    <property type="nucleotide sequence ID" value="NZ_JAZDRP010000008.1"/>
</dbReference>
<evidence type="ECO:0000313" key="1">
    <source>
        <dbReference type="EMBL" id="MEE2527114.1"/>
    </source>
</evidence>
<comment type="caution">
    <text evidence="1">The sequence shown here is derived from an EMBL/GenBank/DDBJ whole genome shotgun (WGS) entry which is preliminary data.</text>
</comment>
<gene>
    <name evidence="1" type="ORF">V0U79_12110</name>
</gene>
<dbReference type="EMBL" id="JAZDRP010000008">
    <property type="protein sequence ID" value="MEE2527114.1"/>
    <property type="molecule type" value="Genomic_DNA"/>
</dbReference>